<sequence>MERFVDRDEELSRLRECYESDRGELAVIYGRRRLGKTQLAQHSLRDRDDAVVYQGTETTAQFQLDEFIDVASWRRLGALRPWSYHSYVRIHARRHYLSSISR</sequence>
<evidence type="ECO:0000259" key="1">
    <source>
        <dbReference type="Pfam" id="PF01637"/>
    </source>
</evidence>
<evidence type="ECO:0000313" key="3">
    <source>
        <dbReference type="Proteomes" id="UP000608850"/>
    </source>
</evidence>
<dbReference type="SUPFAM" id="SSF52540">
    <property type="entry name" value="P-loop containing nucleoside triphosphate hydrolases"/>
    <property type="match status" value="1"/>
</dbReference>
<dbReference type="EMBL" id="BMOQ01000008">
    <property type="protein sequence ID" value="GGN24624.1"/>
    <property type="molecule type" value="Genomic_DNA"/>
</dbReference>
<reference evidence="2 3" key="1">
    <citation type="journal article" date="2019" name="Int. J. Syst. Evol. Microbiol.">
        <title>The Global Catalogue of Microorganisms (GCM) 10K type strain sequencing project: providing services to taxonomists for standard genome sequencing and annotation.</title>
        <authorList>
            <consortium name="The Broad Institute Genomics Platform"/>
            <consortium name="The Broad Institute Genome Sequencing Center for Infectious Disease"/>
            <person name="Wu L."/>
            <person name="Ma J."/>
        </authorList>
    </citation>
    <scope>NUCLEOTIDE SEQUENCE [LARGE SCALE GENOMIC DNA]</scope>
    <source>
        <strain evidence="2 3">JCM 16331</strain>
    </source>
</reference>
<dbReference type="PANTHER" id="PTHR34704:SF1">
    <property type="entry name" value="ATPASE"/>
    <property type="match status" value="1"/>
</dbReference>
<proteinExistence type="predicted"/>
<dbReference type="AlphaFoldDB" id="A0A830GFQ3"/>
<feature type="domain" description="ATPase" evidence="1">
    <location>
        <begin position="4"/>
        <end position="53"/>
    </location>
</feature>
<comment type="caution">
    <text evidence="2">The sequence shown here is derived from an EMBL/GenBank/DDBJ whole genome shotgun (WGS) entry which is preliminary data.</text>
</comment>
<dbReference type="InterPro" id="IPR027417">
    <property type="entry name" value="P-loop_NTPase"/>
</dbReference>
<organism evidence="2 3">
    <name type="scientific">Halarchaeum nitratireducens</name>
    <dbReference type="NCBI Taxonomy" id="489913"/>
    <lineage>
        <taxon>Archaea</taxon>
        <taxon>Methanobacteriati</taxon>
        <taxon>Methanobacteriota</taxon>
        <taxon>Stenosarchaea group</taxon>
        <taxon>Halobacteria</taxon>
        <taxon>Halobacteriales</taxon>
        <taxon>Halobacteriaceae</taxon>
    </lineage>
</organism>
<dbReference type="PANTHER" id="PTHR34704">
    <property type="entry name" value="ATPASE"/>
    <property type="match status" value="1"/>
</dbReference>
<keyword evidence="3" id="KW-1185">Reference proteome</keyword>
<dbReference type="Proteomes" id="UP000608850">
    <property type="component" value="Unassembled WGS sequence"/>
</dbReference>
<dbReference type="InterPro" id="IPR011579">
    <property type="entry name" value="ATPase_dom"/>
</dbReference>
<gene>
    <name evidence="2" type="ORF">GCM10009021_28040</name>
</gene>
<accession>A0A830GFQ3</accession>
<protein>
    <recommendedName>
        <fullName evidence="1">ATPase domain-containing protein</fullName>
    </recommendedName>
</protein>
<evidence type="ECO:0000313" key="2">
    <source>
        <dbReference type="EMBL" id="GGN24624.1"/>
    </source>
</evidence>
<dbReference type="GO" id="GO:0005524">
    <property type="term" value="F:ATP binding"/>
    <property type="evidence" value="ECO:0007669"/>
    <property type="project" value="InterPro"/>
</dbReference>
<name>A0A830GFQ3_9EURY</name>
<dbReference type="Pfam" id="PF01637">
    <property type="entry name" value="ATPase_2"/>
    <property type="match status" value="1"/>
</dbReference>
<dbReference type="Gene3D" id="3.40.50.300">
    <property type="entry name" value="P-loop containing nucleotide triphosphate hydrolases"/>
    <property type="match status" value="1"/>
</dbReference>